<dbReference type="PANTHER" id="PTHR43133:SF45">
    <property type="entry name" value="RNA POLYMERASE ECF-TYPE SIGMA FACTOR"/>
    <property type="match status" value="1"/>
</dbReference>
<accession>A0ABV6LA60</accession>
<evidence type="ECO:0000256" key="5">
    <source>
        <dbReference type="SAM" id="MobiDB-lite"/>
    </source>
</evidence>
<reference evidence="8 9" key="1">
    <citation type="submission" date="2024-09" db="EMBL/GenBank/DDBJ databases">
        <authorList>
            <person name="Sun Q."/>
            <person name="Mori K."/>
        </authorList>
    </citation>
    <scope>NUCLEOTIDE SEQUENCE [LARGE SCALE GENOMIC DNA]</scope>
    <source>
        <strain evidence="8 9">NCAIM B.02415</strain>
    </source>
</reference>
<sequence>MNTRESHFMQLINQNKGILFNICRIYMDDPADRDDLLQEMTLQLWRGFDSFKGESKFSSWMYRVALNTAIVFFKKQKRRPDSEQMPEGFEHPEEQSNAGEKEEQLALFYKAVQQLSKVEKALIFLYMENQSSEEIATSLGITPVNVRVRLNRVKTKLKDIVNTLSYEH</sequence>
<proteinExistence type="inferred from homology"/>
<keyword evidence="9" id="KW-1185">Reference proteome</keyword>
<keyword evidence="3" id="KW-0731">Sigma factor</keyword>
<dbReference type="EMBL" id="JBHLTS010000052">
    <property type="protein sequence ID" value="MFC0516366.1"/>
    <property type="molecule type" value="Genomic_DNA"/>
</dbReference>
<dbReference type="RefSeq" id="WP_377024152.1">
    <property type="nucleotide sequence ID" value="NZ_JBHLTS010000052.1"/>
</dbReference>
<dbReference type="Pfam" id="PF08281">
    <property type="entry name" value="Sigma70_r4_2"/>
    <property type="match status" value="1"/>
</dbReference>
<evidence type="ECO:0000313" key="9">
    <source>
        <dbReference type="Proteomes" id="UP001589828"/>
    </source>
</evidence>
<feature type="region of interest" description="Disordered" evidence="5">
    <location>
        <begin position="77"/>
        <end position="96"/>
    </location>
</feature>
<dbReference type="InterPro" id="IPR013249">
    <property type="entry name" value="RNA_pol_sigma70_r4_t2"/>
</dbReference>
<evidence type="ECO:0000313" key="8">
    <source>
        <dbReference type="EMBL" id="MFC0516366.1"/>
    </source>
</evidence>
<keyword evidence="2" id="KW-0805">Transcription regulation</keyword>
<dbReference type="InterPro" id="IPR014284">
    <property type="entry name" value="RNA_pol_sigma-70_dom"/>
</dbReference>
<feature type="domain" description="RNA polymerase sigma factor 70 region 4 type 2" evidence="7">
    <location>
        <begin position="107"/>
        <end position="157"/>
    </location>
</feature>
<dbReference type="InterPro" id="IPR007627">
    <property type="entry name" value="RNA_pol_sigma70_r2"/>
</dbReference>
<comment type="caution">
    <text evidence="8">The sequence shown here is derived from an EMBL/GenBank/DDBJ whole genome shotgun (WGS) entry which is preliminary data.</text>
</comment>
<evidence type="ECO:0000256" key="2">
    <source>
        <dbReference type="ARBA" id="ARBA00023015"/>
    </source>
</evidence>
<organism evidence="8 9">
    <name type="scientific">Mucilaginibacter angelicae</name>
    <dbReference type="NCBI Taxonomy" id="869718"/>
    <lineage>
        <taxon>Bacteria</taxon>
        <taxon>Pseudomonadati</taxon>
        <taxon>Bacteroidota</taxon>
        <taxon>Sphingobacteriia</taxon>
        <taxon>Sphingobacteriales</taxon>
        <taxon>Sphingobacteriaceae</taxon>
        <taxon>Mucilaginibacter</taxon>
    </lineage>
</organism>
<dbReference type="InterPro" id="IPR036388">
    <property type="entry name" value="WH-like_DNA-bd_sf"/>
</dbReference>
<evidence type="ECO:0000256" key="4">
    <source>
        <dbReference type="ARBA" id="ARBA00023163"/>
    </source>
</evidence>
<dbReference type="Gene3D" id="1.10.10.10">
    <property type="entry name" value="Winged helix-like DNA-binding domain superfamily/Winged helix DNA-binding domain"/>
    <property type="match status" value="1"/>
</dbReference>
<dbReference type="Gene3D" id="1.10.1740.10">
    <property type="match status" value="1"/>
</dbReference>
<evidence type="ECO:0000256" key="1">
    <source>
        <dbReference type="ARBA" id="ARBA00010641"/>
    </source>
</evidence>
<dbReference type="InterPro" id="IPR013325">
    <property type="entry name" value="RNA_pol_sigma_r2"/>
</dbReference>
<evidence type="ECO:0000256" key="3">
    <source>
        <dbReference type="ARBA" id="ARBA00023082"/>
    </source>
</evidence>
<keyword evidence="4" id="KW-0804">Transcription</keyword>
<dbReference type="NCBIfam" id="TIGR02937">
    <property type="entry name" value="sigma70-ECF"/>
    <property type="match status" value="1"/>
</dbReference>
<dbReference type="Pfam" id="PF04542">
    <property type="entry name" value="Sigma70_r2"/>
    <property type="match status" value="1"/>
</dbReference>
<feature type="domain" description="RNA polymerase sigma-70 region 2" evidence="6">
    <location>
        <begin position="11"/>
        <end position="79"/>
    </location>
</feature>
<dbReference type="InterPro" id="IPR039425">
    <property type="entry name" value="RNA_pol_sigma-70-like"/>
</dbReference>
<dbReference type="SUPFAM" id="SSF88659">
    <property type="entry name" value="Sigma3 and sigma4 domains of RNA polymerase sigma factors"/>
    <property type="match status" value="1"/>
</dbReference>
<evidence type="ECO:0000259" key="7">
    <source>
        <dbReference type="Pfam" id="PF08281"/>
    </source>
</evidence>
<evidence type="ECO:0000259" key="6">
    <source>
        <dbReference type="Pfam" id="PF04542"/>
    </source>
</evidence>
<dbReference type="SUPFAM" id="SSF88946">
    <property type="entry name" value="Sigma2 domain of RNA polymerase sigma factors"/>
    <property type="match status" value="1"/>
</dbReference>
<dbReference type="PANTHER" id="PTHR43133">
    <property type="entry name" value="RNA POLYMERASE ECF-TYPE SIGMA FACTO"/>
    <property type="match status" value="1"/>
</dbReference>
<protein>
    <submittedName>
        <fullName evidence="8">RNA polymerase sigma factor</fullName>
    </submittedName>
</protein>
<dbReference type="Proteomes" id="UP001589828">
    <property type="component" value="Unassembled WGS sequence"/>
</dbReference>
<name>A0ABV6LA60_9SPHI</name>
<dbReference type="InterPro" id="IPR013324">
    <property type="entry name" value="RNA_pol_sigma_r3/r4-like"/>
</dbReference>
<comment type="similarity">
    <text evidence="1">Belongs to the sigma-70 factor family. ECF subfamily.</text>
</comment>
<gene>
    <name evidence="8" type="ORF">ACFFGT_19320</name>
</gene>